<dbReference type="EMBL" id="CP109135">
    <property type="protein sequence ID" value="WSD19747.1"/>
    <property type="molecule type" value="Genomic_DNA"/>
</dbReference>
<name>A0ABZ1HMC1_STRPH</name>
<proteinExistence type="predicted"/>
<evidence type="ECO:0000313" key="2">
    <source>
        <dbReference type="Proteomes" id="UP001340816"/>
    </source>
</evidence>
<accession>A0ABZ1HMC1</accession>
<dbReference type="Proteomes" id="UP001340816">
    <property type="component" value="Chromosome"/>
</dbReference>
<organism evidence="1 2">
    <name type="scientific">Streptomyces phaeochromogenes</name>
    <dbReference type="NCBI Taxonomy" id="1923"/>
    <lineage>
        <taxon>Bacteria</taxon>
        <taxon>Bacillati</taxon>
        <taxon>Actinomycetota</taxon>
        <taxon>Actinomycetes</taxon>
        <taxon>Kitasatosporales</taxon>
        <taxon>Streptomycetaceae</taxon>
        <taxon>Streptomyces</taxon>
        <taxon>Streptomyces phaeochromogenes group</taxon>
    </lineage>
</organism>
<evidence type="ECO:0000313" key="1">
    <source>
        <dbReference type="EMBL" id="WSD19747.1"/>
    </source>
</evidence>
<dbReference type="RefSeq" id="WP_326761684.1">
    <property type="nucleotide sequence ID" value="NZ_CP109135.1"/>
</dbReference>
<gene>
    <name evidence="1" type="ORF">OHB35_44585</name>
</gene>
<sequence length="263" mass="27440">MTTPLIGVAFDGPVTAARHSPTLAGLPARFRTVAEAPDADILVVDGTRPDWPAACAKADAVLVDRPRAADGEPHRHARAFVDLGYPADPAWTAELPRIKACLDDTVSVVESTVTVTDPDELPDGLLSQLTMVRALFGDIGALTPSAVTAGRGYLLTASVGTTVVSLSGTVGPAGLVLATVGQAERWHISLHPPHTARPARLTRFTASGRQATRPVFESPRRALWRNIHATLTGAGTGAHQLAAALPDLAAASSVLADHHPLVR</sequence>
<reference evidence="1 2" key="1">
    <citation type="submission" date="2022-10" db="EMBL/GenBank/DDBJ databases">
        <title>The complete genomes of actinobacterial strains from the NBC collection.</title>
        <authorList>
            <person name="Joergensen T.S."/>
            <person name="Alvarez Arevalo M."/>
            <person name="Sterndorff E.B."/>
            <person name="Faurdal D."/>
            <person name="Vuksanovic O."/>
            <person name="Mourched A.-S."/>
            <person name="Charusanti P."/>
            <person name="Shaw S."/>
            <person name="Blin K."/>
            <person name="Weber T."/>
        </authorList>
    </citation>
    <scope>NUCLEOTIDE SEQUENCE [LARGE SCALE GENOMIC DNA]</scope>
    <source>
        <strain evidence="1 2">NBC 01752</strain>
    </source>
</reference>
<protein>
    <submittedName>
        <fullName evidence="1">Uncharacterized protein</fullName>
    </submittedName>
</protein>
<keyword evidence="2" id="KW-1185">Reference proteome</keyword>